<reference evidence="1" key="1">
    <citation type="submission" date="2008-12" db="EMBL/GenBank/DDBJ databases">
        <title>Annotation of the Yersinia mollaretii ATCC 43969 genome.</title>
        <authorList>
            <person name="Read T.D."/>
            <person name="Akmal A."/>
            <person name="Bishop-Lilly K."/>
            <person name="Chen P.E."/>
            <person name="Cook C."/>
            <person name="Kiley M.P."/>
            <person name="Lentz S."/>
            <person name="Mateczun A."/>
            <person name="Nagarajan N."/>
            <person name="Nolan N."/>
            <person name="Osborne B.I."/>
            <person name="Pop M."/>
            <person name="Sozhamannan S."/>
            <person name="Stewart A.C."/>
            <person name="Sulakvelidze A."/>
            <person name="Thomason B."/>
            <person name="Willner K."/>
            <person name="Zwick M.E."/>
        </authorList>
    </citation>
    <scope>NUCLEOTIDE SEQUENCE [LARGE SCALE GENOMIC DNA]</scope>
    <source>
        <strain evidence="1">ATCC 43969</strain>
    </source>
</reference>
<evidence type="ECO:0000313" key="1">
    <source>
        <dbReference type="EMBL" id="EEQ11754.1"/>
    </source>
</evidence>
<comment type="caution">
    <text evidence="1">The sequence shown here is derived from an EMBL/GenBank/DDBJ whole genome shotgun (WGS) entry which is preliminary data.</text>
</comment>
<gene>
    <name evidence="1" type="ORF">ymoll0001_35150</name>
</gene>
<dbReference type="EMBL" id="AALD02000006">
    <property type="protein sequence ID" value="EEQ11754.1"/>
    <property type="molecule type" value="Genomic_DNA"/>
</dbReference>
<organism evidence="1 2">
    <name type="scientific">Yersinia mollaretii (strain ATCC 43969 / DSM 18520 / CIP 103324 / CNY 7263 / WAIP 204)</name>
    <dbReference type="NCBI Taxonomy" id="349967"/>
    <lineage>
        <taxon>Bacteria</taxon>
        <taxon>Pseudomonadati</taxon>
        <taxon>Pseudomonadota</taxon>
        <taxon>Gammaproteobacteria</taxon>
        <taxon>Enterobacterales</taxon>
        <taxon>Yersiniaceae</taxon>
        <taxon>Yersinia</taxon>
    </lineage>
</organism>
<name>A0ABM9YD34_YERMW</name>
<proteinExistence type="predicted"/>
<keyword evidence="2" id="KW-1185">Reference proteome</keyword>
<protein>
    <recommendedName>
        <fullName evidence="3">Fimbrial protein</fullName>
    </recommendedName>
</protein>
<accession>A0ABM9YD34</accession>
<dbReference type="Proteomes" id="UP000003027">
    <property type="component" value="Unassembled WGS sequence"/>
</dbReference>
<evidence type="ECO:0008006" key="3">
    <source>
        <dbReference type="Google" id="ProtNLM"/>
    </source>
</evidence>
<evidence type="ECO:0000313" key="2">
    <source>
        <dbReference type="Proteomes" id="UP000003027"/>
    </source>
</evidence>
<sequence>MTQLPPAEQTQYILIESSVDNNYFVTPVGTVSSHMAGVKSSNARGNNRLDLGYIDNGNMADFPANFALDMWLENSQIQRPLDGFRCGNGTACSTVPQLIDDKGFYGVRLSSGGSKGAQGIMSDSFYYYLAQLPIGDVLRMEINLCSTSEFYDANSGERCKDRAQASWNKRNVSHKKIAHLRLLDIDFVSQILINTDGIPVVGEGSADCKNHSIGGQPGIVCKMLSYDLQATSDINYSSLYIYPVINNPLLVSATGTNDVKFSLDGNNWKNASGSGENFTFSAMKDSKGIYVFFSSRFFKQMLKQGNLRAKNLVSFRLANPTSGRLSQYDIPTSNELMIKPRDFELGISSTDGSASPHRQGTVGVGNPPLIFEYNVTTSGMTQADSVKIMVSGPHQKVNGIDYCRFSSADSRIQVPFPAQLSISSDRGTTRTFAAGCNHQWFDITDISWSRMRTLEDPAVIGIQNSANVSFIIPMDDPISQKTFDGQSWLGAVSASGEIHVQATWNDRY</sequence>